<evidence type="ECO:0000256" key="3">
    <source>
        <dbReference type="ARBA" id="ARBA00022692"/>
    </source>
</evidence>
<dbReference type="GO" id="GO:0004984">
    <property type="term" value="F:olfactory receptor activity"/>
    <property type="evidence" value="ECO:0007669"/>
    <property type="project" value="InterPro"/>
</dbReference>
<keyword evidence="8 9" id="KW-0807">Transducer</keyword>
<keyword evidence="7 9" id="KW-0675">Receptor</keyword>
<comment type="caution">
    <text evidence="9">Lacks conserved residue(s) required for the propagation of feature annotation.</text>
</comment>
<dbReference type="AlphaFoldDB" id="A0A7D5UMP0"/>
<evidence type="ECO:0000256" key="9">
    <source>
        <dbReference type="RuleBase" id="RU351113"/>
    </source>
</evidence>
<keyword evidence="6 9" id="KW-0472">Membrane</keyword>
<protein>
    <recommendedName>
        <fullName evidence="9">Odorant receptor</fullName>
    </recommendedName>
</protein>
<dbReference type="GO" id="GO:0005549">
    <property type="term" value="F:odorant binding"/>
    <property type="evidence" value="ECO:0007669"/>
    <property type="project" value="InterPro"/>
</dbReference>
<evidence type="ECO:0000256" key="7">
    <source>
        <dbReference type="ARBA" id="ARBA00023170"/>
    </source>
</evidence>
<comment type="subcellular location">
    <subcellularLocation>
        <location evidence="9">Cell membrane</location>
        <topology evidence="9">Multi-pass membrane protein</topology>
    </subcellularLocation>
    <subcellularLocation>
        <location evidence="1">Membrane</location>
        <topology evidence="1">Multi-pass membrane protein</topology>
    </subcellularLocation>
</comment>
<proteinExistence type="evidence at transcript level"/>
<evidence type="ECO:0000256" key="5">
    <source>
        <dbReference type="ARBA" id="ARBA00022989"/>
    </source>
</evidence>
<evidence type="ECO:0000313" key="10">
    <source>
        <dbReference type="EMBL" id="QLI62077.1"/>
    </source>
</evidence>
<name>A0A7D5UMP0_9NEOP</name>
<reference evidence="10" key="2">
    <citation type="submission" date="2020-04" db="EMBL/GenBank/DDBJ databases">
        <authorList>
            <person name="Yang Y."/>
        </authorList>
    </citation>
    <scope>NUCLEOTIDE SEQUENCE</scope>
    <source>
        <tissue evidence="10">Antennae</tissue>
    </source>
</reference>
<sequence length="417" mass="48706">MEPLNKFPLEYVKPFLKCFTLLNGCGIRIYSNYSTWSWKGFWHSLFAASCSVAYSVSLIAYFCNIFYGDLEFFQFAHSVPACLITTHGMLKYLIVLSNKSEIKALIDDLGTIWRKTGLSEEQINKKDLFLKKLNFSNSVYYWIHMMGICQHCLTPLFETVFRKLILKQESNFLLAFDCSYPYDYTRNWFVYIGTYVFQIYAMSRLCYIYIGAEIIVVTLSAQLTIEFMLLQDNLHRVRPTFNKNETRDVTSILNSNMRRDEVEDYGINDIVIRHQKLIMLCERLDNSFNKMIFINLLIITITICFIGFIIKFTRHPLDMVNFFVAAVACIVSIFQLCYYGEMLSRASVEIADSAYESLWYKCNTSHQKALMFIISRAQKPCSLTSLKYAPITLNTFTKVMSTTWSYYSLVSTVYERE</sequence>
<dbReference type="GO" id="GO:0005886">
    <property type="term" value="C:plasma membrane"/>
    <property type="evidence" value="ECO:0007669"/>
    <property type="project" value="UniProtKB-SubCell"/>
</dbReference>
<evidence type="ECO:0000256" key="2">
    <source>
        <dbReference type="ARBA" id="ARBA00022606"/>
    </source>
</evidence>
<keyword evidence="2 9" id="KW-0716">Sensory transduction</keyword>
<organism evidence="10">
    <name type="scientific">Streltzoviella insularis</name>
    <dbReference type="NCBI Taxonomy" id="1206366"/>
    <lineage>
        <taxon>Eukaryota</taxon>
        <taxon>Metazoa</taxon>
        <taxon>Ecdysozoa</taxon>
        <taxon>Arthropoda</taxon>
        <taxon>Hexapoda</taxon>
        <taxon>Insecta</taxon>
        <taxon>Pterygota</taxon>
        <taxon>Neoptera</taxon>
        <taxon>Endopterygota</taxon>
        <taxon>Lepidoptera</taxon>
        <taxon>Glossata</taxon>
        <taxon>Ditrysia</taxon>
        <taxon>Cossoidea</taxon>
        <taxon>Cossidae</taxon>
        <taxon>Cossinae</taxon>
        <taxon>Streltzoviella</taxon>
    </lineage>
</organism>
<keyword evidence="3 9" id="KW-0812">Transmembrane</keyword>
<dbReference type="PANTHER" id="PTHR21137">
    <property type="entry name" value="ODORANT RECEPTOR"/>
    <property type="match status" value="1"/>
</dbReference>
<evidence type="ECO:0000256" key="1">
    <source>
        <dbReference type="ARBA" id="ARBA00004141"/>
    </source>
</evidence>
<evidence type="ECO:0000256" key="8">
    <source>
        <dbReference type="ARBA" id="ARBA00023224"/>
    </source>
</evidence>
<evidence type="ECO:0000256" key="4">
    <source>
        <dbReference type="ARBA" id="ARBA00022725"/>
    </source>
</evidence>
<dbReference type="PANTHER" id="PTHR21137:SF44">
    <property type="entry name" value="ODORANT RECEPTOR 13A-RELATED"/>
    <property type="match status" value="1"/>
</dbReference>
<feature type="transmembrane region" description="Helical" evidence="9">
    <location>
        <begin position="207"/>
        <end position="230"/>
    </location>
</feature>
<feature type="transmembrane region" description="Helical" evidence="9">
    <location>
        <begin position="292"/>
        <end position="313"/>
    </location>
</feature>
<reference evidence="10" key="1">
    <citation type="journal article" date="2019" name="Sci. Rep.">
        <title>Antennal transcriptome analyses and olfactory protein identification in an important wood-boring moth pest, Streltzoviella insularis (Lepidoptera: Cossidae).</title>
        <authorList>
            <person name="Yang Y"/>
            <person name="Li W"/>
            <person name="Tao J Zong.S."/>
        </authorList>
    </citation>
    <scope>NUCLEOTIDE SEQUENCE</scope>
    <source>
        <tissue evidence="10">Antennae</tissue>
    </source>
</reference>
<dbReference type="GO" id="GO:0007165">
    <property type="term" value="P:signal transduction"/>
    <property type="evidence" value="ECO:0007669"/>
    <property type="project" value="UniProtKB-KW"/>
</dbReference>
<dbReference type="EMBL" id="MT386793">
    <property type="protein sequence ID" value="QLI62077.1"/>
    <property type="molecule type" value="mRNA"/>
</dbReference>
<dbReference type="InterPro" id="IPR004117">
    <property type="entry name" value="7tm6_olfct_rcpt"/>
</dbReference>
<evidence type="ECO:0000256" key="6">
    <source>
        <dbReference type="ARBA" id="ARBA00023136"/>
    </source>
</evidence>
<keyword evidence="5 9" id="KW-1133">Transmembrane helix</keyword>
<accession>A0A7D5UMP0</accession>
<feature type="transmembrane region" description="Helical" evidence="9">
    <location>
        <begin position="319"/>
        <end position="339"/>
    </location>
</feature>
<dbReference type="Pfam" id="PF02949">
    <property type="entry name" value="7tm_6"/>
    <property type="match status" value="1"/>
</dbReference>
<keyword evidence="4 9" id="KW-0552">Olfaction</keyword>
<comment type="similarity">
    <text evidence="9">Belongs to the insect chemoreceptor superfamily. Heteromeric odorant receptor channel (TC 1.A.69) family.</text>
</comment>
<feature type="transmembrane region" description="Helical" evidence="9">
    <location>
        <begin position="41"/>
        <end position="63"/>
    </location>
</feature>